<name>A0A7W3P8N5_9ACTN</name>
<dbReference type="RefSeq" id="WP_182537099.1">
    <property type="nucleotide sequence ID" value="NZ_JACGXA010000001.1"/>
</dbReference>
<protein>
    <submittedName>
        <fullName evidence="1">Uncharacterized protein</fullName>
    </submittedName>
</protein>
<dbReference type="Proteomes" id="UP000580910">
    <property type="component" value="Unassembled WGS sequence"/>
</dbReference>
<evidence type="ECO:0000313" key="2">
    <source>
        <dbReference type="Proteomes" id="UP000580910"/>
    </source>
</evidence>
<keyword evidence="2" id="KW-1185">Reference proteome</keyword>
<comment type="caution">
    <text evidence="1">The sequence shown here is derived from an EMBL/GenBank/DDBJ whole genome shotgun (WGS) entry which is preliminary data.</text>
</comment>
<sequence>MGQGLAQDGISLAEALDGLRATYRRFRRGDPDYVATQAVAVAWSEATLGYLHTLSCEDPMTGLASHAHLRSRLTEVYRARSHGHPEVRDTHALVMLDAPWGPDGGPGDVLTHAFRAHRLGVAARTVFAGGETVARLGSSRVVTLASRDGHLGQRVGLLKRLLVGSAGVGDGVRVWIEGLPGDDDAAALLLDELTRH</sequence>
<evidence type="ECO:0000313" key="1">
    <source>
        <dbReference type="EMBL" id="MBA8802571.1"/>
    </source>
</evidence>
<dbReference type="EMBL" id="JACGXA010000001">
    <property type="protein sequence ID" value="MBA8802571.1"/>
    <property type="molecule type" value="Genomic_DNA"/>
</dbReference>
<reference evidence="1 2" key="1">
    <citation type="submission" date="2020-07" db="EMBL/GenBank/DDBJ databases">
        <title>Sequencing the genomes of 1000 actinobacteria strains.</title>
        <authorList>
            <person name="Klenk H.-P."/>
        </authorList>
    </citation>
    <scope>NUCLEOTIDE SEQUENCE [LARGE SCALE GENOMIC DNA]</scope>
    <source>
        <strain evidence="1 2">DSM 21349</strain>
    </source>
</reference>
<proteinExistence type="predicted"/>
<gene>
    <name evidence="1" type="ORF">FB382_000862</name>
</gene>
<organism evidence="1 2">
    <name type="scientific">Nocardioides ginsengisegetis</name>
    <dbReference type="NCBI Taxonomy" id="661491"/>
    <lineage>
        <taxon>Bacteria</taxon>
        <taxon>Bacillati</taxon>
        <taxon>Actinomycetota</taxon>
        <taxon>Actinomycetes</taxon>
        <taxon>Propionibacteriales</taxon>
        <taxon>Nocardioidaceae</taxon>
        <taxon>Nocardioides</taxon>
    </lineage>
</organism>
<accession>A0A7W3P8N5</accession>
<dbReference type="AlphaFoldDB" id="A0A7W3P8N5"/>